<dbReference type="AlphaFoldDB" id="A0A5C7FRB0"/>
<sequence length="291" mass="33420">MKLHYKPTDKNPLSSVYVKRIHQPYLGENWHFHEEFELIYFLKGSGMRIVGDHISNFQAGELVLVGQWLPHLWRNAEANDHPVEGADFIVVKFSRLLKGIDLFALPELSSVKAMLSKSIRGIQYSLAAGMAIHPLLTRLHSSSGAERLILFLQVMEILAADRDYVFLSSPGFTLPNEVTNENRLQKVINYIFTNYSREISLDEISELACMTSPAFCRFFKGRTNKTFFSFLNEFRVNKACQLLIDGELPIKEICYDVGFRSLTNFNRTFKKIKNVTPGSYRTNSVRLQQQL</sequence>
<reference evidence="5 6" key="1">
    <citation type="submission" date="2019-08" db="EMBL/GenBank/DDBJ databases">
        <title>Lewinella sp. strain SSH13 Genome sequencing and assembly.</title>
        <authorList>
            <person name="Kim I."/>
        </authorList>
    </citation>
    <scope>NUCLEOTIDE SEQUENCE [LARGE SCALE GENOMIC DNA]</scope>
    <source>
        <strain evidence="5 6">SSH13</strain>
    </source>
</reference>
<evidence type="ECO:0000313" key="5">
    <source>
        <dbReference type="EMBL" id="TXF87969.1"/>
    </source>
</evidence>
<dbReference type="GO" id="GO:0043565">
    <property type="term" value="F:sequence-specific DNA binding"/>
    <property type="evidence" value="ECO:0007669"/>
    <property type="project" value="InterPro"/>
</dbReference>
<accession>A0A5C7FRB0</accession>
<evidence type="ECO:0000256" key="2">
    <source>
        <dbReference type="ARBA" id="ARBA00023125"/>
    </source>
</evidence>
<dbReference type="Gene3D" id="2.60.120.10">
    <property type="entry name" value="Jelly Rolls"/>
    <property type="match status" value="1"/>
</dbReference>
<feature type="domain" description="HTH araC/xylS-type" evidence="4">
    <location>
        <begin position="185"/>
        <end position="283"/>
    </location>
</feature>
<dbReference type="Proteomes" id="UP000321907">
    <property type="component" value="Unassembled WGS sequence"/>
</dbReference>
<evidence type="ECO:0000313" key="6">
    <source>
        <dbReference type="Proteomes" id="UP000321907"/>
    </source>
</evidence>
<dbReference type="InterPro" id="IPR014710">
    <property type="entry name" value="RmlC-like_jellyroll"/>
</dbReference>
<dbReference type="Gene3D" id="1.10.10.60">
    <property type="entry name" value="Homeodomain-like"/>
    <property type="match status" value="2"/>
</dbReference>
<keyword evidence="6" id="KW-1185">Reference proteome</keyword>
<dbReference type="SUPFAM" id="SSF46689">
    <property type="entry name" value="Homeodomain-like"/>
    <property type="match status" value="2"/>
</dbReference>
<organism evidence="5 6">
    <name type="scientific">Neolewinella aurantiaca</name>
    <dbReference type="NCBI Taxonomy" id="2602767"/>
    <lineage>
        <taxon>Bacteria</taxon>
        <taxon>Pseudomonadati</taxon>
        <taxon>Bacteroidota</taxon>
        <taxon>Saprospiria</taxon>
        <taxon>Saprospirales</taxon>
        <taxon>Lewinellaceae</taxon>
        <taxon>Neolewinella</taxon>
    </lineage>
</organism>
<keyword evidence="3" id="KW-0804">Transcription</keyword>
<dbReference type="InterPro" id="IPR011051">
    <property type="entry name" value="RmlC_Cupin_sf"/>
</dbReference>
<evidence type="ECO:0000256" key="1">
    <source>
        <dbReference type="ARBA" id="ARBA00023015"/>
    </source>
</evidence>
<dbReference type="OrthoDB" id="9779074at2"/>
<dbReference type="InterPro" id="IPR018062">
    <property type="entry name" value="HTH_AraC-typ_CS"/>
</dbReference>
<dbReference type="PRINTS" id="PR00032">
    <property type="entry name" value="HTHARAC"/>
</dbReference>
<dbReference type="InterPro" id="IPR020449">
    <property type="entry name" value="Tscrpt_reg_AraC-type_HTH"/>
</dbReference>
<keyword evidence="1" id="KW-0805">Transcription regulation</keyword>
<proteinExistence type="predicted"/>
<dbReference type="PANTHER" id="PTHR43280:SF27">
    <property type="entry name" value="TRANSCRIPTIONAL REGULATOR MTLR"/>
    <property type="match status" value="1"/>
</dbReference>
<evidence type="ECO:0000259" key="4">
    <source>
        <dbReference type="PROSITE" id="PS01124"/>
    </source>
</evidence>
<dbReference type="Pfam" id="PF12833">
    <property type="entry name" value="HTH_18"/>
    <property type="match status" value="1"/>
</dbReference>
<gene>
    <name evidence="5" type="ORF">FUA23_16545</name>
</gene>
<name>A0A5C7FRB0_9BACT</name>
<dbReference type="PANTHER" id="PTHR43280">
    <property type="entry name" value="ARAC-FAMILY TRANSCRIPTIONAL REGULATOR"/>
    <property type="match status" value="1"/>
</dbReference>
<dbReference type="SMART" id="SM00342">
    <property type="entry name" value="HTH_ARAC"/>
    <property type="match status" value="1"/>
</dbReference>
<dbReference type="RefSeq" id="WP_147931878.1">
    <property type="nucleotide sequence ID" value="NZ_VOXD01000028.1"/>
</dbReference>
<dbReference type="PROSITE" id="PS00041">
    <property type="entry name" value="HTH_ARAC_FAMILY_1"/>
    <property type="match status" value="1"/>
</dbReference>
<keyword evidence="2" id="KW-0238">DNA-binding</keyword>
<dbReference type="GO" id="GO:0003700">
    <property type="term" value="F:DNA-binding transcription factor activity"/>
    <property type="evidence" value="ECO:0007669"/>
    <property type="project" value="InterPro"/>
</dbReference>
<evidence type="ECO:0000256" key="3">
    <source>
        <dbReference type="ARBA" id="ARBA00023163"/>
    </source>
</evidence>
<dbReference type="InterPro" id="IPR018060">
    <property type="entry name" value="HTH_AraC"/>
</dbReference>
<dbReference type="PROSITE" id="PS01124">
    <property type="entry name" value="HTH_ARAC_FAMILY_2"/>
    <property type="match status" value="1"/>
</dbReference>
<dbReference type="SUPFAM" id="SSF51182">
    <property type="entry name" value="RmlC-like cupins"/>
    <property type="match status" value="1"/>
</dbReference>
<protein>
    <submittedName>
        <fullName evidence="5">AraC family transcriptional regulator</fullName>
    </submittedName>
</protein>
<dbReference type="EMBL" id="VOXD01000028">
    <property type="protein sequence ID" value="TXF87969.1"/>
    <property type="molecule type" value="Genomic_DNA"/>
</dbReference>
<dbReference type="InterPro" id="IPR009057">
    <property type="entry name" value="Homeodomain-like_sf"/>
</dbReference>
<comment type="caution">
    <text evidence="5">The sequence shown here is derived from an EMBL/GenBank/DDBJ whole genome shotgun (WGS) entry which is preliminary data.</text>
</comment>